<protein>
    <submittedName>
        <fullName evidence="2">Uncharacterized protein</fullName>
    </submittedName>
</protein>
<dbReference type="AlphaFoldDB" id="A0A067M2T3"/>
<accession>A0A067M2T3</accession>
<organism evidence="2 3">
    <name type="scientific">Botryobasidium botryosum (strain FD-172 SS1)</name>
    <dbReference type="NCBI Taxonomy" id="930990"/>
    <lineage>
        <taxon>Eukaryota</taxon>
        <taxon>Fungi</taxon>
        <taxon>Dikarya</taxon>
        <taxon>Basidiomycota</taxon>
        <taxon>Agaricomycotina</taxon>
        <taxon>Agaricomycetes</taxon>
        <taxon>Cantharellales</taxon>
        <taxon>Botryobasidiaceae</taxon>
        <taxon>Botryobasidium</taxon>
    </lineage>
</organism>
<reference evidence="3" key="1">
    <citation type="journal article" date="2014" name="Proc. Natl. Acad. Sci. U.S.A.">
        <title>Extensive sampling of basidiomycete genomes demonstrates inadequacy of the white-rot/brown-rot paradigm for wood decay fungi.</title>
        <authorList>
            <person name="Riley R."/>
            <person name="Salamov A.A."/>
            <person name="Brown D.W."/>
            <person name="Nagy L.G."/>
            <person name="Floudas D."/>
            <person name="Held B.W."/>
            <person name="Levasseur A."/>
            <person name="Lombard V."/>
            <person name="Morin E."/>
            <person name="Otillar R."/>
            <person name="Lindquist E.A."/>
            <person name="Sun H."/>
            <person name="LaButti K.M."/>
            <person name="Schmutz J."/>
            <person name="Jabbour D."/>
            <person name="Luo H."/>
            <person name="Baker S.E."/>
            <person name="Pisabarro A.G."/>
            <person name="Walton J.D."/>
            <person name="Blanchette R.A."/>
            <person name="Henrissat B."/>
            <person name="Martin F."/>
            <person name="Cullen D."/>
            <person name="Hibbett D.S."/>
            <person name="Grigoriev I.V."/>
        </authorList>
    </citation>
    <scope>NUCLEOTIDE SEQUENCE [LARGE SCALE GENOMIC DNA]</scope>
    <source>
        <strain evidence="3">FD-172 SS1</strain>
    </source>
</reference>
<evidence type="ECO:0000313" key="3">
    <source>
        <dbReference type="Proteomes" id="UP000027195"/>
    </source>
</evidence>
<name>A0A067M2T3_BOTB1</name>
<feature type="compositionally biased region" description="Basic residues" evidence="1">
    <location>
        <begin position="1"/>
        <end position="14"/>
    </location>
</feature>
<dbReference type="HOGENOM" id="CLU_1594249_0_0_1"/>
<sequence>MGAYRSRRKALKNARAREEDPQGFYDKKRAKILPRMQVRPIPAHSSKLKASKPGYIAVKKGVDLFRKKSVLTLEEVKRKGYTIMERGENSDFLLQDADGRVVAVRISPPKDWAPVIAEAELAAELLAQEWDGPLPGRQVRRGPFRSAHSGFSYGGGQKVSSLVSPPK</sequence>
<dbReference type="Proteomes" id="UP000027195">
    <property type="component" value="Unassembled WGS sequence"/>
</dbReference>
<gene>
    <name evidence="2" type="ORF">BOTBODRAFT_288362</name>
</gene>
<proteinExistence type="predicted"/>
<evidence type="ECO:0000256" key="1">
    <source>
        <dbReference type="SAM" id="MobiDB-lite"/>
    </source>
</evidence>
<dbReference type="InParanoid" id="A0A067M2T3"/>
<feature type="region of interest" description="Disordered" evidence="1">
    <location>
        <begin position="133"/>
        <end position="167"/>
    </location>
</feature>
<keyword evidence="3" id="KW-1185">Reference proteome</keyword>
<dbReference type="EMBL" id="KL198177">
    <property type="protein sequence ID" value="KDQ05866.1"/>
    <property type="molecule type" value="Genomic_DNA"/>
</dbReference>
<feature type="compositionally biased region" description="Polar residues" evidence="1">
    <location>
        <begin position="158"/>
        <end position="167"/>
    </location>
</feature>
<feature type="region of interest" description="Disordered" evidence="1">
    <location>
        <begin position="1"/>
        <end position="23"/>
    </location>
</feature>
<evidence type="ECO:0000313" key="2">
    <source>
        <dbReference type="EMBL" id="KDQ05866.1"/>
    </source>
</evidence>